<dbReference type="InterPro" id="IPR004600">
    <property type="entry name" value="TFIIH_Tfb4/GTF2H3"/>
</dbReference>
<dbReference type="InParanoid" id="G4TL22"/>
<dbReference type="Proteomes" id="UP000007148">
    <property type="component" value="Unassembled WGS sequence"/>
</dbReference>
<dbReference type="GO" id="GO:0006289">
    <property type="term" value="P:nucleotide-excision repair"/>
    <property type="evidence" value="ECO:0007669"/>
    <property type="project" value="UniProtKB-UniRule"/>
</dbReference>
<keyword evidence="11 14" id="KW-0234">DNA repair</keyword>
<evidence type="ECO:0000256" key="2">
    <source>
        <dbReference type="ARBA" id="ARBA00004123"/>
    </source>
</evidence>
<keyword evidence="6 14" id="KW-0227">DNA damage</keyword>
<evidence type="ECO:0000256" key="8">
    <source>
        <dbReference type="ARBA" id="ARBA00022833"/>
    </source>
</evidence>
<keyword evidence="16" id="KW-1185">Reference proteome</keyword>
<evidence type="ECO:0000256" key="4">
    <source>
        <dbReference type="ARBA" id="ARBA00021280"/>
    </source>
</evidence>
<evidence type="ECO:0000256" key="1">
    <source>
        <dbReference type="ARBA" id="ARBA00002817"/>
    </source>
</evidence>
<sequence>MENASHLSVILDLSPSQWYQSSQTSGDKHPLSLAHFLPQLFVFLNAHLASQHENTLTVFGAFPGKSSMLYSSNETYIQADADSNTFQPFKTMNSVIAQRLNEELESLPEDAEAPIALVGALTKSLCTINRRSHPSDTLNATSPNPSKLPTPRLLVISVSPDLSASYIPIMNSIFCAQKLKLSIDVCKIFGPDNVFLQQAAHLTGGSYISIDRRDSILQYLMTTFLSPPAVRRLMAVPTEDRIDLRAACFCHKQIVDIGFICSICLSIFCKPTPVCSTCRVKFPIKTLQRLKEAVNPVLPPNIPAPKLPAEAPPATPRVMPPFSMPHPGFMPAGLFTPKKMSKIPKPAPRVPPGMK</sequence>
<name>G4TL22_SERID</name>
<accession>G4TL22</accession>
<evidence type="ECO:0000256" key="13">
    <source>
        <dbReference type="ARBA" id="ARBA00033341"/>
    </source>
</evidence>
<reference evidence="15 16" key="1">
    <citation type="journal article" date="2011" name="PLoS Pathog.">
        <title>Endophytic Life Strategies Decoded by Genome and Transcriptome Analyses of the Mutualistic Root Symbiont Piriformospora indica.</title>
        <authorList>
            <person name="Zuccaro A."/>
            <person name="Lahrmann U."/>
            <person name="Guldener U."/>
            <person name="Langen G."/>
            <person name="Pfiffi S."/>
            <person name="Biedenkopf D."/>
            <person name="Wong P."/>
            <person name="Samans B."/>
            <person name="Grimm C."/>
            <person name="Basiewicz M."/>
            <person name="Murat C."/>
            <person name="Martin F."/>
            <person name="Kogel K.H."/>
        </authorList>
    </citation>
    <scope>NUCLEOTIDE SEQUENCE [LARGE SCALE GENOMIC DNA]</scope>
    <source>
        <strain evidence="15 16">DSM 11827</strain>
    </source>
</reference>
<dbReference type="InterPro" id="IPR036465">
    <property type="entry name" value="vWFA_dom_sf"/>
</dbReference>
<comment type="subunit">
    <text evidence="14">Component of the 7-subunit TFIIH core complex composed of XPB/SSL2, XPD/RAD3, SSL1, TFB1, TFB2, TFB4 and TFB5, which is active in NER. The core complex associates with the 3-subunit CTD-kinase module TFIIK composed of CCL1, KIN28 and TFB3 to form the 10-subunit holoenzyme (holo-TFIIH) active in transcription.</text>
</comment>
<dbReference type="GO" id="GO:0000439">
    <property type="term" value="C:transcription factor TFIIH core complex"/>
    <property type="evidence" value="ECO:0007669"/>
    <property type="project" value="UniProtKB-UniRule"/>
</dbReference>
<dbReference type="Pfam" id="PF03850">
    <property type="entry name" value="Tfb4"/>
    <property type="match status" value="1"/>
</dbReference>
<comment type="subcellular location">
    <subcellularLocation>
        <location evidence="2 14">Nucleus</location>
    </subcellularLocation>
</comment>
<keyword evidence="7 14" id="KW-0863">Zinc-finger</keyword>
<organism evidence="15 16">
    <name type="scientific">Serendipita indica (strain DSM 11827)</name>
    <name type="common">Root endophyte fungus</name>
    <name type="synonym">Piriformospora indica</name>
    <dbReference type="NCBI Taxonomy" id="1109443"/>
    <lineage>
        <taxon>Eukaryota</taxon>
        <taxon>Fungi</taxon>
        <taxon>Dikarya</taxon>
        <taxon>Basidiomycota</taxon>
        <taxon>Agaricomycotina</taxon>
        <taxon>Agaricomycetes</taxon>
        <taxon>Sebacinales</taxon>
        <taxon>Serendipitaceae</taxon>
        <taxon>Serendipita</taxon>
    </lineage>
</organism>
<gene>
    <name evidence="15" type="ORF">PIIN_05958</name>
</gene>
<keyword evidence="10 14" id="KW-0804">Transcription</keyword>
<evidence type="ECO:0000313" key="15">
    <source>
        <dbReference type="EMBL" id="CCA72023.1"/>
    </source>
</evidence>
<dbReference type="OMA" id="DYRASCH"/>
<dbReference type="AlphaFoldDB" id="G4TL22"/>
<comment type="function">
    <text evidence="1 14">Component of the general transcription and DNA repair factor IIH (TFIIH) core complex, which is involved in general and transcription-coupled nucleotide excision repair (NER) of damaged DNA and, when complexed to TFIIK, in RNA transcription by RNA polymerase II. In NER, TFIIH acts by opening DNA around the lesion to allow the excision of the damaged oligonucleotide and its replacement by a new DNA fragment. In transcription, TFIIH has an essential role in transcription initiation. When the pre-initiation complex (PIC) has been established, TFIIH is required for promoter opening and promoter escape. Phosphorylation of the C-terminal tail (CTD) of the largest subunit of RNA polymerase II by the kinase module TFIIK controls the initiation of transcription.</text>
</comment>
<evidence type="ECO:0000256" key="14">
    <source>
        <dbReference type="RuleBase" id="RU368090"/>
    </source>
</evidence>
<dbReference type="Gene3D" id="3.40.50.410">
    <property type="entry name" value="von Willebrand factor, type A domain"/>
    <property type="match status" value="1"/>
</dbReference>
<evidence type="ECO:0000256" key="6">
    <source>
        <dbReference type="ARBA" id="ARBA00022763"/>
    </source>
</evidence>
<dbReference type="HOGENOM" id="CLU_040211_0_1_1"/>
<evidence type="ECO:0000256" key="12">
    <source>
        <dbReference type="ARBA" id="ARBA00023242"/>
    </source>
</evidence>
<evidence type="ECO:0000256" key="11">
    <source>
        <dbReference type="ARBA" id="ARBA00023204"/>
    </source>
</evidence>
<evidence type="ECO:0000256" key="9">
    <source>
        <dbReference type="ARBA" id="ARBA00023015"/>
    </source>
</evidence>
<keyword evidence="9 14" id="KW-0805">Transcription regulation</keyword>
<keyword evidence="12 14" id="KW-0539">Nucleus</keyword>
<dbReference type="OrthoDB" id="17307at2759"/>
<dbReference type="GO" id="GO:0006355">
    <property type="term" value="P:regulation of DNA-templated transcription"/>
    <property type="evidence" value="ECO:0007669"/>
    <property type="project" value="InterPro"/>
</dbReference>
<dbReference type="PANTHER" id="PTHR12831">
    <property type="entry name" value="TRANSCRIPTION INITIATION FACTOR IIH TFIIH , POLYPEPTIDE 3-RELATED"/>
    <property type="match status" value="1"/>
</dbReference>
<evidence type="ECO:0000256" key="5">
    <source>
        <dbReference type="ARBA" id="ARBA00022723"/>
    </source>
</evidence>
<dbReference type="FunCoup" id="G4TL22">
    <property type="interactions" value="781"/>
</dbReference>
<evidence type="ECO:0000256" key="3">
    <source>
        <dbReference type="ARBA" id="ARBA00005273"/>
    </source>
</evidence>
<dbReference type="STRING" id="1109443.G4TL22"/>
<evidence type="ECO:0000256" key="10">
    <source>
        <dbReference type="ARBA" id="ARBA00023163"/>
    </source>
</evidence>
<keyword evidence="5 14" id="KW-0479">Metal-binding</keyword>
<dbReference type="EMBL" id="CAFZ01000144">
    <property type="protein sequence ID" value="CCA72023.1"/>
    <property type="molecule type" value="Genomic_DNA"/>
</dbReference>
<proteinExistence type="inferred from homology"/>
<dbReference type="PANTHER" id="PTHR12831:SF0">
    <property type="entry name" value="GENERAL TRANSCRIPTION FACTOR IIH SUBUNIT 3"/>
    <property type="match status" value="1"/>
</dbReference>
<protein>
    <recommendedName>
        <fullName evidence="4 14">General transcription and DNA repair factor IIH subunit TFB4</fullName>
        <shortName evidence="14">TFIIH subunit TFB4</shortName>
    </recommendedName>
    <alternativeName>
        <fullName evidence="13 14">RNA polymerase II transcription factor B subunit 4</fullName>
    </alternativeName>
</protein>
<comment type="similarity">
    <text evidence="3 14">Belongs to the TFB4 family.</text>
</comment>
<keyword evidence="8 14" id="KW-0862">Zinc</keyword>
<dbReference type="GO" id="GO:0008270">
    <property type="term" value="F:zinc ion binding"/>
    <property type="evidence" value="ECO:0007669"/>
    <property type="project" value="UniProtKB-KW"/>
</dbReference>
<evidence type="ECO:0000256" key="7">
    <source>
        <dbReference type="ARBA" id="ARBA00022771"/>
    </source>
</evidence>
<dbReference type="GO" id="GO:0005675">
    <property type="term" value="C:transcription factor TFIIH holo complex"/>
    <property type="evidence" value="ECO:0007669"/>
    <property type="project" value="UniProtKB-UniRule"/>
</dbReference>
<dbReference type="eggNOG" id="KOG2487">
    <property type="taxonomic scope" value="Eukaryota"/>
</dbReference>
<evidence type="ECO:0000313" key="16">
    <source>
        <dbReference type="Proteomes" id="UP000007148"/>
    </source>
</evidence>
<comment type="caution">
    <text evidence="15">The sequence shown here is derived from an EMBL/GenBank/DDBJ whole genome shotgun (WGS) entry which is preliminary data.</text>
</comment>